<organism evidence="6">
    <name type="scientific">uncultured Sulfurovum sp</name>
    <dbReference type="NCBI Taxonomy" id="269237"/>
    <lineage>
        <taxon>Bacteria</taxon>
        <taxon>Pseudomonadati</taxon>
        <taxon>Campylobacterota</taxon>
        <taxon>Epsilonproteobacteria</taxon>
        <taxon>Campylobacterales</taxon>
        <taxon>Sulfurovaceae</taxon>
        <taxon>Sulfurovum</taxon>
        <taxon>environmental samples</taxon>
    </lineage>
</organism>
<comment type="subcellular location">
    <subcellularLocation>
        <location evidence="3">Cytoplasm</location>
    </subcellularLocation>
</comment>
<evidence type="ECO:0000259" key="4">
    <source>
        <dbReference type="Pfam" id="PF02576"/>
    </source>
</evidence>
<comment type="similarity">
    <text evidence="3">Belongs to the RimP family.</text>
</comment>
<evidence type="ECO:0000313" key="6">
    <source>
        <dbReference type="EMBL" id="CAA6804908.1"/>
    </source>
</evidence>
<sequence length="156" mass="17792">MMMLRMRINQMNLNEQIEKIIKANGASFYGTETVQEDNNTIYRVFITKEGGVNLDLCAEISNELSVFFDVNPPMHGAYFLEVSSPGIERKLENPTHFMSAVGERVKFKIHGGDKEKGEMLSADESGFSIEKKGEAVRFEYSNISKAKTYYEWNKSK</sequence>
<dbReference type="InterPro" id="IPR003728">
    <property type="entry name" value="Ribosome_maturation_RimP"/>
</dbReference>
<dbReference type="SUPFAM" id="SSF74942">
    <property type="entry name" value="YhbC-like, C-terminal domain"/>
    <property type="match status" value="1"/>
</dbReference>
<evidence type="ECO:0000259" key="5">
    <source>
        <dbReference type="Pfam" id="PF17384"/>
    </source>
</evidence>
<dbReference type="GO" id="GO:0005829">
    <property type="term" value="C:cytosol"/>
    <property type="evidence" value="ECO:0007669"/>
    <property type="project" value="TreeGrafter"/>
</dbReference>
<evidence type="ECO:0000256" key="3">
    <source>
        <dbReference type="HAMAP-Rule" id="MF_01077"/>
    </source>
</evidence>
<keyword evidence="2 3" id="KW-0690">Ribosome biogenesis</keyword>
<evidence type="ECO:0000256" key="1">
    <source>
        <dbReference type="ARBA" id="ARBA00022490"/>
    </source>
</evidence>
<name>A0A6S6SFC2_9BACT</name>
<proteinExistence type="inferred from homology"/>
<dbReference type="PANTHER" id="PTHR33867">
    <property type="entry name" value="RIBOSOME MATURATION FACTOR RIMP"/>
    <property type="match status" value="1"/>
</dbReference>
<comment type="function">
    <text evidence="3">Required for maturation of 30S ribosomal subunits.</text>
</comment>
<evidence type="ECO:0000256" key="2">
    <source>
        <dbReference type="ARBA" id="ARBA00022517"/>
    </source>
</evidence>
<feature type="domain" description="Ribosome maturation factor RimP C-terminal" evidence="5">
    <location>
        <begin position="91"/>
        <end position="152"/>
    </location>
</feature>
<feature type="domain" description="Ribosome maturation factor RimP N-terminal" evidence="4">
    <location>
        <begin position="17"/>
        <end position="88"/>
    </location>
</feature>
<dbReference type="InterPro" id="IPR036847">
    <property type="entry name" value="RimP_C_sf"/>
</dbReference>
<dbReference type="AlphaFoldDB" id="A0A6S6SFC2"/>
<dbReference type="InterPro" id="IPR028989">
    <property type="entry name" value="RimP_N"/>
</dbReference>
<reference evidence="6" key="1">
    <citation type="submission" date="2020-01" db="EMBL/GenBank/DDBJ databases">
        <authorList>
            <person name="Meier V. D."/>
            <person name="Meier V D."/>
        </authorList>
    </citation>
    <scope>NUCLEOTIDE SEQUENCE</scope>
    <source>
        <strain evidence="6">HLG_WM_MAG_05</strain>
    </source>
</reference>
<dbReference type="SUPFAM" id="SSF75420">
    <property type="entry name" value="YhbC-like, N-terminal domain"/>
    <property type="match status" value="1"/>
</dbReference>
<dbReference type="InterPro" id="IPR028998">
    <property type="entry name" value="RimP_C"/>
</dbReference>
<dbReference type="EMBL" id="CACVAU010000015">
    <property type="protein sequence ID" value="CAA6804908.1"/>
    <property type="molecule type" value="Genomic_DNA"/>
</dbReference>
<dbReference type="InterPro" id="IPR035956">
    <property type="entry name" value="RimP_N_sf"/>
</dbReference>
<dbReference type="Gene3D" id="3.30.300.70">
    <property type="entry name" value="RimP-like superfamily, N-terminal"/>
    <property type="match status" value="1"/>
</dbReference>
<dbReference type="HAMAP" id="MF_01077">
    <property type="entry name" value="RimP"/>
    <property type="match status" value="1"/>
</dbReference>
<dbReference type="Pfam" id="PF17384">
    <property type="entry name" value="DUF150_C"/>
    <property type="match status" value="1"/>
</dbReference>
<gene>
    <name evidence="3" type="primary">rimP</name>
    <name evidence="6" type="ORF">HELGO_WM11889</name>
</gene>
<accession>A0A6S6SFC2</accession>
<protein>
    <recommendedName>
        <fullName evidence="3">Ribosome maturation factor RimP</fullName>
    </recommendedName>
</protein>
<dbReference type="GO" id="GO:0000028">
    <property type="term" value="P:ribosomal small subunit assembly"/>
    <property type="evidence" value="ECO:0007669"/>
    <property type="project" value="TreeGrafter"/>
</dbReference>
<dbReference type="GO" id="GO:0006412">
    <property type="term" value="P:translation"/>
    <property type="evidence" value="ECO:0007669"/>
    <property type="project" value="TreeGrafter"/>
</dbReference>
<keyword evidence="1 3" id="KW-0963">Cytoplasm</keyword>
<dbReference type="CDD" id="cd01734">
    <property type="entry name" value="YlxS_C"/>
    <property type="match status" value="1"/>
</dbReference>
<dbReference type="PANTHER" id="PTHR33867:SF1">
    <property type="entry name" value="RIBOSOME MATURATION FACTOR RIMP"/>
    <property type="match status" value="1"/>
</dbReference>
<dbReference type="Pfam" id="PF02576">
    <property type="entry name" value="RimP_N"/>
    <property type="match status" value="1"/>
</dbReference>